<accession>N8X3F5</accession>
<feature type="domain" description="DUF551" evidence="1">
    <location>
        <begin position="3"/>
        <end position="71"/>
    </location>
</feature>
<evidence type="ECO:0000313" key="3">
    <source>
        <dbReference type="Proteomes" id="UP000013148"/>
    </source>
</evidence>
<comment type="caution">
    <text evidence="2">The sequence shown here is derived from an EMBL/GenBank/DDBJ whole genome shotgun (WGS) entry which is preliminary data.</text>
</comment>
<organism evidence="2 3">
    <name type="scientific">Acinetobacter guillouiae NIPH 991</name>
    <dbReference type="NCBI Taxonomy" id="1217656"/>
    <lineage>
        <taxon>Bacteria</taxon>
        <taxon>Pseudomonadati</taxon>
        <taxon>Pseudomonadota</taxon>
        <taxon>Gammaproteobacteria</taxon>
        <taxon>Moraxellales</taxon>
        <taxon>Moraxellaceae</taxon>
        <taxon>Acinetobacter</taxon>
    </lineage>
</organism>
<gene>
    <name evidence="2" type="ORF">F964_00586</name>
</gene>
<keyword evidence="3" id="KW-1185">Reference proteome</keyword>
<dbReference type="SUPFAM" id="SSF47072">
    <property type="entry name" value="Cysteine alpha-hairpin motif"/>
    <property type="match status" value="1"/>
</dbReference>
<dbReference type="Proteomes" id="UP000013148">
    <property type="component" value="Unassembled WGS sequence"/>
</dbReference>
<name>N8X3F5_ACIGI</name>
<proteinExistence type="predicted"/>
<protein>
    <recommendedName>
        <fullName evidence="1">DUF551 domain-containing protein</fullName>
    </recommendedName>
</protein>
<evidence type="ECO:0000259" key="1">
    <source>
        <dbReference type="Pfam" id="PF04448"/>
    </source>
</evidence>
<dbReference type="InterPro" id="IPR007539">
    <property type="entry name" value="DUF551"/>
</dbReference>
<dbReference type="RefSeq" id="WP_004817510.1">
    <property type="nucleotide sequence ID" value="NZ_KB849455.1"/>
</dbReference>
<sequence length="77" mass="9088">MNWISVENKRPVYGQPILIVVDGVTQNITYTLDGSDDSPDWCEPYFFEHDDCCKMWWDKATHWMPLPKPPKEEKEEG</sequence>
<dbReference type="EMBL" id="APPJ01000004">
    <property type="protein sequence ID" value="ENV18786.1"/>
    <property type="molecule type" value="Genomic_DNA"/>
</dbReference>
<dbReference type="HOGENOM" id="CLU_2713117_0_0_6"/>
<dbReference type="InterPro" id="IPR009069">
    <property type="entry name" value="Cys_alpha_HP_mot_SF"/>
</dbReference>
<evidence type="ECO:0000313" key="2">
    <source>
        <dbReference type="EMBL" id="ENV18786.1"/>
    </source>
</evidence>
<dbReference type="Pfam" id="PF04448">
    <property type="entry name" value="DUF551"/>
    <property type="match status" value="1"/>
</dbReference>
<dbReference type="PATRIC" id="fig|1217656.3.peg.570"/>
<reference evidence="2 3" key="1">
    <citation type="submission" date="2013-02" db="EMBL/GenBank/DDBJ databases">
        <title>The Genome Sequence of Acinetobacter guillouiae NIPH 991.</title>
        <authorList>
            <consortium name="The Broad Institute Genome Sequencing Platform"/>
            <consortium name="The Broad Institute Genome Sequencing Center for Infectious Disease"/>
            <person name="Cerqueira G."/>
            <person name="Feldgarden M."/>
            <person name="Courvalin P."/>
            <person name="Perichon B."/>
            <person name="Grillot-Courvalin C."/>
            <person name="Clermont D."/>
            <person name="Rocha E."/>
            <person name="Yoon E.-J."/>
            <person name="Nemec A."/>
            <person name="Walker B."/>
            <person name="Young S.K."/>
            <person name="Zeng Q."/>
            <person name="Gargeya S."/>
            <person name="Fitzgerald M."/>
            <person name="Haas B."/>
            <person name="Abouelleil A."/>
            <person name="Alvarado L."/>
            <person name="Arachchi H.M."/>
            <person name="Berlin A.M."/>
            <person name="Chapman S.B."/>
            <person name="Dewar J."/>
            <person name="Goldberg J."/>
            <person name="Griggs A."/>
            <person name="Gujja S."/>
            <person name="Hansen M."/>
            <person name="Howarth C."/>
            <person name="Imamovic A."/>
            <person name="Larimer J."/>
            <person name="McCowan C."/>
            <person name="Murphy C."/>
            <person name="Neiman D."/>
            <person name="Pearson M."/>
            <person name="Priest M."/>
            <person name="Roberts A."/>
            <person name="Saif S."/>
            <person name="Shea T."/>
            <person name="Sisk P."/>
            <person name="Sykes S."/>
            <person name="Wortman J."/>
            <person name="Nusbaum C."/>
            <person name="Birren B."/>
        </authorList>
    </citation>
    <scope>NUCLEOTIDE SEQUENCE [LARGE SCALE GENOMIC DNA]</scope>
    <source>
        <strain evidence="2 3">NIPH 991</strain>
    </source>
</reference>
<dbReference type="AlphaFoldDB" id="N8X3F5"/>